<evidence type="ECO:0000313" key="2">
    <source>
        <dbReference type="EMBL" id="QNN79386.1"/>
    </source>
</evidence>
<proteinExistence type="predicted"/>
<keyword evidence="1" id="KW-0472">Membrane</keyword>
<dbReference type="RefSeq" id="WP_162110403.1">
    <property type="nucleotide sequence ID" value="NZ_CP060731.1"/>
</dbReference>
<evidence type="ECO:0000313" key="3">
    <source>
        <dbReference type="Proteomes" id="UP000515838"/>
    </source>
</evidence>
<dbReference type="Proteomes" id="UP000515838">
    <property type="component" value="Chromosome"/>
</dbReference>
<feature type="transmembrane region" description="Helical" evidence="1">
    <location>
        <begin position="30"/>
        <end position="49"/>
    </location>
</feature>
<dbReference type="OrthoDB" id="5957486at2"/>
<name>A0A7G9TH11_PSEMX</name>
<feature type="transmembrane region" description="Helical" evidence="1">
    <location>
        <begin position="56"/>
        <end position="75"/>
    </location>
</feature>
<organism evidence="2 3">
    <name type="scientific">Pseudoxanthomonas mexicana</name>
    <dbReference type="NCBI Taxonomy" id="128785"/>
    <lineage>
        <taxon>Bacteria</taxon>
        <taxon>Pseudomonadati</taxon>
        <taxon>Pseudomonadota</taxon>
        <taxon>Gammaproteobacteria</taxon>
        <taxon>Lysobacterales</taxon>
        <taxon>Lysobacteraceae</taxon>
        <taxon>Pseudoxanthomonas</taxon>
    </lineage>
</organism>
<keyword evidence="1" id="KW-1133">Transmembrane helix</keyword>
<dbReference type="InterPro" id="IPR018643">
    <property type="entry name" value="DUF2069_membrane"/>
</dbReference>
<keyword evidence="1" id="KW-0812">Transmembrane</keyword>
<sequence length="110" mass="12258">MERSRLVLAGLLQLLAVLYAVWFYGDRQYTLALLVFALPPILLMIGVMARRRTAAFWAGVFALFWFSHAVMVAWADPVKAPFAWAGIVLSVGIVLATSWPAFAKRFGRKG</sequence>
<dbReference type="GeneID" id="81470966"/>
<dbReference type="AlphaFoldDB" id="A0A7G9TH11"/>
<evidence type="ECO:0000256" key="1">
    <source>
        <dbReference type="SAM" id="Phobius"/>
    </source>
</evidence>
<gene>
    <name evidence="2" type="ORF">IAE60_08305</name>
</gene>
<dbReference type="EMBL" id="CP060731">
    <property type="protein sequence ID" value="QNN79386.1"/>
    <property type="molecule type" value="Genomic_DNA"/>
</dbReference>
<feature type="transmembrane region" description="Helical" evidence="1">
    <location>
        <begin position="81"/>
        <end position="102"/>
    </location>
</feature>
<reference evidence="2 3" key="1">
    <citation type="submission" date="2020-08" db="EMBL/GenBank/DDBJ databases">
        <title>Streptomycin Non-resistant strain, P. mexicana.</title>
        <authorList>
            <person name="Ganesh-Kumar S."/>
            <person name="Zhe T."/>
            <person name="Yu Z."/>
            <person name="Min Y."/>
        </authorList>
    </citation>
    <scope>NUCLEOTIDE SEQUENCE [LARGE SCALE GENOMIC DNA]</scope>
    <source>
        <strain evidence="2 3">GTZY2</strain>
    </source>
</reference>
<accession>A0A7G9TH11</accession>
<protein>
    <submittedName>
        <fullName evidence="2">DUF2069 domain-containing protein</fullName>
    </submittedName>
</protein>
<dbReference type="Pfam" id="PF09842">
    <property type="entry name" value="DUF2069"/>
    <property type="match status" value="1"/>
</dbReference>